<feature type="chain" id="PRO_5045881637" evidence="1">
    <location>
        <begin position="24"/>
        <end position="177"/>
    </location>
</feature>
<evidence type="ECO:0000256" key="1">
    <source>
        <dbReference type="SAM" id="SignalP"/>
    </source>
</evidence>
<sequence length="177" mass="18307">MTKALAYLAGGAMAVLLASPSLACSPAPLTPSTTVERGEACSARSVVSEIDFAGLGEVSQLPGGFLLQETYEGNVCYGEASLIVMDCNTGKAALLGPQSFDLMQGGGQGQMEALVKDLSQAAAKGDLTLEVAAKAGAKRKLAQFASAKTKDRLTMMGRSFRLDCGCKTYYPELKPGG</sequence>
<gene>
    <name evidence="2" type="ORF">Q9295_09760</name>
</gene>
<dbReference type="EMBL" id="JAVDBT010000008">
    <property type="protein sequence ID" value="MDQ2066661.1"/>
    <property type="molecule type" value="Genomic_DNA"/>
</dbReference>
<accession>A0ABU0VY37</accession>
<feature type="signal peptide" evidence="1">
    <location>
        <begin position="1"/>
        <end position="23"/>
    </location>
</feature>
<evidence type="ECO:0000313" key="3">
    <source>
        <dbReference type="Proteomes" id="UP001239680"/>
    </source>
</evidence>
<dbReference type="Proteomes" id="UP001239680">
    <property type="component" value="Unassembled WGS sequence"/>
</dbReference>
<dbReference type="RefSeq" id="WP_306680368.1">
    <property type="nucleotide sequence ID" value="NZ_JAVDBT010000008.1"/>
</dbReference>
<name>A0ABU0VY37_9RHOB</name>
<organism evidence="2 3">
    <name type="scientific">Pseudogemmobacter lacusdianii</name>
    <dbReference type="NCBI Taxonomy" id="3069608"/>
    <lineage>
        <taxon>Bacteria</taxon>
        <taxon>Pseudomonadati</taxon>
        <taxon>Pseudomonadota</taxon>
        <taxon>Alphaproteobacteria</taxon>
        <taxon>Rhodobacterales</taxon>
        <taxon>Paracoccaceae</taxon>
        <taxon>Pseudogemmobacter</taxon>
    </lineage>
</organism>
<protein>
    <submittedName>
        <fullName evidence="2">Uncharacterized protein</fullName>
    </submittedName>
</protein>
<keyword evidence="1" id="KW-0732">Signal</keyword>
<reference evidence="2 3" key="1">
    <citation type="submission" date="2023-08" db="EMBL/GenBank/DDBJ databases">
        <title>Characterization of two Paracoccaceae strains isolated from Phycosphere and proposal of Xinfangfangia lacusdiani sp. nov.</title>
        <authorList>
            <person name="Deng Y."/>
            <person name="Zhang Y.Q."/>
        </authorList>
    </citation>
    <scope>NUCLEOTIDE SEQUENCE [LARGE SCALE GENOMIC DNA]</scope>
    <source>
        <strain evidence="2 3">CPCC 101601</strain>
    </source>
</reference>
<keyword evidence="3" id="KW-1185">Reference proteome</keyword>
<proteinExistence type="predicted"/>
<comment type="caution">
    <text evidence="2">The sequence shown here is derived from an EMBL/GenBank/DDBJ whole genome shotgun (WGS) entry which is preliminary data.</text>
</comment>
<evidence type="ECO:0000313" key="2">
    <source>
        <dbReference type="EMBL" id="MDQ2066661.1"/>
    </source>
</evidence>